<organism evidence="1 2">
    <name type="scientific">Actibacterium pelagium</name>
    <dbReference type="NCBI Taxonomy" id="2029103"/>
    <lineage>
        <taxon>Bacteria</taxon>
        <taxon>Pseudomonadati</taxon>
        <taxon>Pseudomonadota</taxon>
        <taxon>Alphaproteobacteria</taxon>
        <taxon>Rhodobacterales</taxon>
        <taxon>Roseobacteraceae</taxon>
        <taxon>Actibacterium</taxon>
    </lineage>
</organism>
<sequence length="299" mass="34009">MLSEVAHSNKERLSDTDEKFLLAHMLRHKGKAVESFEALKLANASKLDRNELESWRQECRAISEVVANWLPSEFNEPLPNRVKFLFVLGPSRSGKSTLEALLGLSKEVSLGFEAWKDSEAKKYLKQLASNELEVMGTTAEANIEEVLFTNRQALEAEKKSLRICTNPMIIEVAHLLFGAFDNAYFLFVRRDETENASEVFATDYKSKRLPFSYDAEASMEYVQWYNSLTTDLCGKMGSRARMIRFEERIADPGKLEDEFADWLGVKFEASGGFASGLEKRRAGDYIQQFRELLSADRAL</sequence>
<protein>
    <submittedName>
        <fullName evidence="1">Uncharacterized protein</fullName>
    </submittedName>
</protein>
<keyword evidence="2" id="KW-1185">Reference proteome</keyword>
<evidence type="ECO:0000313" key="1">
    <source>
        <dbReference type="EMBL" id="GGE38656.1"/>
    </source>
</evidence>
<dbReference type="Gene3D" id="3.40.50.300">
    <property type="entry name" value="P-loop containing nucleotide triphosphate hydrolases"/>
    <property type="match status" value="1"/>
</dbReference>
<reference evidence="1" key="1">
    <citation type="journal article" date="2014" name="Int. J. Syst. Evol. Microbiol.">
        <title>Complete genome sequence of Corynebacterium casei LMG S-19264T (=DSM 44701T), isolated from a smear-ripened cheese.</title>
        <authorList>
            <consortium name="US DOE Joint Genome Institute (JGI-PGF)"/>
            <person name="Walter F."/>
            <person name="Albersmeier A."/>
            <person name="Kalinowski J."/>
            <person name="Ruckert C."/>
        </authorList>
    </citation>
    <scope>NUCLEOTIDE SEQUENCE</scope>
    <source>
        <strain evidence="1">CGMCC 1.16012</strain>
    </source>
</reference>
<dbReference type="Pfam" id="PF13469">
    <property type="entry name" value="Sulfotransfer_3"/>
    <property type="match status" value="1"/>
</dbReference>
<name>A0A917AB01_9RHOB</name>
<accession>A0A917AB01</accession>
<comment type="caution">
    <text evidence="1">The sequence shown here is derived from an EMBL/GenBank/DDBJ whole genome shotgun (WGS) entry which is preliminary data.</text>
</comment>
<dbReference type="EMBL" id="BMKN01000001">
    <property type="protein sequence ID" value="GGE38656.1"/>
    <property type="molecule type" value="Genomic_DNA"/>
</dbReference>
<dbReference type="Proteomes" id="UP000606730">
    <property type="component" value="Unassembled WGS sequence"/>
</dbReference>
<reference evidence="1" key="2">
    <citation type="submission" date="2020-09" db="EMBL/GenBank/DDBJ databases">
        <authorList>
            <person name="Sun Q."/>
            <person name="Zhou Y."/>
        </authorList>
    </citation>
    <scope>NUCLEOTIDE SEQUENCE</scope>
    <source>
        <strain evidence="1">CGMCC 1.16012</strain>
    </source>
</reference>
<proteinExistence type="predicted"/>
<evidence type="ECO:0000313" key="2">
    <source>
        <dbReference type="Proteomes" id="UP000606730"/>
    </source>
</evidence>
<gene>
    <name evidence="1" type="ORF">GCM10011517_03060</name>
</gene>
<dbReference type="InterPro" id="IPR027417">
    <property type="entry name" value="P-loop_NTPase"/>
</dbReference>
<dbReference type="AlphaFoldDB" id="A0A917AB01"/>
<dbReference type="SUPFAM" id="SSF52540">
    <property type="entry name" value="P-loop containing nucleoside triphosphate hydrolases"/>
    <property type="match status" value="1"/>
</dbReference>